<dbReference type="Proteomes" id="UP000321570">
    <property type="component" value="Unassembled WGS sequence"/>
</dbReference>
<dbReference type="UniPathway" id="UPA00331">
    <property type="reaction ID" value="UER00451"/>
</dbReference>
<dbReference type="GO" id="GO:0006597">
    <property type="term" value="P:spermine biosynthetic process"/>
    <property type="evidence" value="ECO:0007669"/>
    <property type="project" value="TreeGrafter"/>
</dbReference>
<evidence type="ECO:0000256" key="4">
    <source>
        <dbReference type="ARBA" id="ARBA00023115"/>
    </source>
</evidence>
<evidence type="ECO:0000256" key="1">
    <source>
        <dbReference type="ARBA" id="ARBA00004911"/>
    </source>
</evidence>
<comment type="catalytic activity">
    <reaction evidence="5">
        <text>S-adenosyl-L-methionine + H(+) = S-adenosyl 3-(methylsulfanyl)propylamine + CO2</text>
        <dbReference type="Rhea" id="RHEA:15981"/>
        <dbReference type="ChEBI" id="CHEBI:15378"/>
        <dbReference type="ChEBI" id="CHEBI:16526"/>
        <dbReference type="ChEBI" id="CHEBI:57443"/>
        <dbReference type="ChEBI" id="CHEBI:59789"/>
        <dbReference type="EC" id="4.1.1.50"/>
    </reaction>
</comment>
<dbReference type="GO" id="GO:0008295">
    <property type="term" value="P:spermidine biosynthetic process"/>
    <property type="evidence" value="ECO:0007669"/>
    <property type="project" value="UniProtKB-KW"/>
</dbReference>
<dbReference type="Gene3D" id="3.60.90.10">
    <property type="entry name" value="S-adenosylmethionine decarboxylase"/>
    <property type="match status" value="1"/>
</dbReference>
<organism evidence="6 7">
    <name type="scientific">Hymenolepis diminuta</name>
    <name type="common">Rat tapeworm</name>
    <dbReference type="NCBI Taxonomy" id="6216"/>
    <lineage>
        <taxon>Eukaryota</taxon>
        <taxon>Metazoa</taxon>
        <taxon>Spiralia</taxon>
        <taxon>Lophotrochozoa</taxon>
        <taxon>Platyhelminthes</taxon>
        <taxon>Cestoda</taxon>
        <taxon>Eucestoda</taxon>
        <taxon>Cyclophyllidea</taxon>
        <taxon>Hymenolepididae</taxon>
        <taxon>Hymenolepis</taxon>
    </lineage>
</organism>
<dbReference type="GO" id="GO:0004014">
    <property type="term" value="F:adenosylmethionine decarboxylase activity"/>
    <property type="evidence" value="ECO:0007669"/>
    <property type="project" value="UniProtKB-EC"/>
</dbReference>
<evidence type="ECO:0008006" key="8">
    <source>
        <dbReference type="Google" id="ProtNLM"/>
    </source>
</evidence>
<evidence type="ECO:0000256" key="3">
    <source>
        <dbReference type="ARBA" id="ARBA00023066"/>
    </source>
</evidence>
<gene>
    <name evidence="6" type="ORF">WMSIL1_LOCUS12041</name>
</gene>
<protein>
    <recommendedName>
        <fullName evidence="8">S-adenosylmethionine decarboxylase proenzyme</fullName>
    </recommendedName>
</protein>
<reference evidence="6 7" key="1">
    <citation type="submission" date="2019-07" db="EMBL/GenBank/DDBJ databases">
        <authorList>
            <person name="Jastrzebski P J."/>
            <person name="Paukszto L."/>
            <person name="Jastrzebski P J."/>
        </authorList>
    </citation>
    <scope>NUCLEOTIDE SEQUENCE [LARGE SCALE GENOMIC DNA]</scope>
    <source>
        <strain evidence="6 7">WMS-il1</strain>
    </source>
</reference>
<keyword evidence="3" id="KW-0745">Spermidine biosynthesis</keyword>
<keyword evidence="4" id="KW-0620">Polyamine biosynthesis</keyword>
<dbReference type="InterPro" id="IPR048283">
    <property type="entry name" value="AdoMetDC-like"/>
</dbReference>
<proteinExistence type="inferred from homology"/>
<dbReference type="PANTHER" id="PTHR11570">
    <property type="entry name" value="S-ADENOSYLMETHIONINE DECARBOXYLASE"/>
    <property type="match status" value="1"/>
</dbReference>
<dbReference type="EMBL" id="CABIJS010000577">
    <property type="protein sequence ID" value="VUZ53902.1"/>
    <property type="molecule type" value="Genomic_DNA"/>
</dbReference>
<name>A0A564Z369_HYMDI</name>
<sequence length="202" mass="22696">MSSNRWHLYCGQSTPGILREPPGQTLELMMRGLSPAKMETFYARNSGSPEEATRRSGIHGLFPGANIGDFLFEPCGYSVNGVMKADEYFTIHVTPEPEFSYVSVETNEAMEDYTNFIANVLDVFGPSSFICTLISDSDSKAHGNHEILKEFKLSNYRRMEIGDWDFLVGKKVTYAAFEIESRRRRRNSTSDSDGESRASSSD</sequence>
<evidence type="ECO:0000256" key="5">
    <source>
        <dbReference type="ARBA" id="ARBA00048112"/>
    </source>
</evidence>
<dbReference type="SUPFAM" id="SSF56276">
    <property type="entry name" value="S-adenosylmethionine decarboxylase"/>
    <property type="match status" value="1"/>
</dbReference>
<dbReference type="InterPro" id="IPR016067">
    <property type="entry name" value="S-AdoMet_deCO2ase_core"/>
</dbReference>
<dbReference type="Pfam" id="PF01536">
    <property type="entry name" value="SAM_decarbox"/>
    <property type="match status" value="1"/>
</dbReference>
<dbReference type="GO" id="GO:0005829">
    <property type="term" value="C:cytosol"/>
    <property type="evidence" value="ECO:0007669"/>
    <property type="project" value="TreeGrafter"/>
</dbReference>
<comment type="similarity">
    <text evidence="2">Belongs to the eukaryotic AdoMetDC family.</text>
</comment>
<keyword evidence="7" id="KW-1185">Reference proteome</keyword>
<dbReference type="AlphaFoldDB" id="A0A564Z369"/>
<comment type="pathway">
    <text evidence="1">Amine and polyamine biosynthesis; S-adenosylmethioninamine biosynthesis; S-adenosylmethioninamine from S-adenosyl-L-methionine: step 1/1.</text>
</comment>
<evidence type="ECO:0000313" key="7">
    <source>
        <dbReference type="Proteomes" id="UP000321570"/>
    </source>
</evidence>
<accession>A0A564Z369</accession>
<evidence type="ECO:0000313" key="6">
    <source>
        <dbReference type="EMBL" id="VUZ53902.1"/>
    </source>
</evidence>
<evidence type="ECO:0000256" key="2">
    <source>
        <dbReference type="ARBA" id="ARBA00008466"/>
    </source>
</evidence>
<dbReference type="PANTHER" id="PTHR11570:SF0">
    <property type="entry name" value="S-ADENOSYLMETHIONINE DECARBOXYLASE PROENZYME"/>
    <property type="match status" value="1"/>
</dbReference>